<keyword evidence="1" id="KW-0547">Nucleotide-binding</keyword>
<evidence type="ECO:0000259" key="2">
    <source>
        <dbReference type="PROSITE" id="PS50011"/>
    </source>
</evidence>
<dbReference type="InterPro" id="IPR000719">
    <property type="entry name" value="Prot_kinase_dom"/>
</dbReference>
<feature type="domain" description="Protein kinase" evidence="2">
    <location>
        <begin position="56"/>
        <end position="260"/>
    </location>
</feature>
<dbReference type="OrthoDB" id="4062651at2759"/>
<dbReference type="Gene3D" id="1.10.510.10">
    <property type="entry name" value="Transferase(Phosphotransferase) domain 1"/>
    <property type="match status" value="1"/>
</dbReference>
<feature type="binding site" evidence="1">
    <location>
        <position position="89"/>
    </location>
    <ligand>
        <name>ATP</name>
        <dbReference type="ChEBI" id="CHEBI:30616"/>
    </ligand>
</feature>
<organism evidence="3 4">
    <name type="scientific">Zostera marina</name>
    <name type="common">Eelgrass</name>
    <dbReference type="NCBI Taxonomy" id="29655"/>
    <lineage>
        <taxon>Eukaryota</taxon>
        <taxon>Viridiplantae</taxon>
        <taxon>Streptophyta</taxon>
        <taxon>Embryophyta</taxon>
        <taxon>Tracheophyta</taxon>
        <taxon>Spermatophyta</taxon>
        <taxon>Magnoliopsida</taxon>
        <taxon>Liliopsida</taxon>
        <taxon>Zosteraceae</taxon>
        <taxon>Zostera</taxon>
    </lineage>
</organism>
<dbReference type="GO" id="GO:0004672">
    <property type="term" value="F:protein kinase activity"/>
    <property type="evidence" value="ECO:0007669"/>
    <property type="project" value="InterPro"/>
</dbReference>
<dbReference type="AlphaFoldDB" id="A0A0K9PVG8"/>
<keyword evidence="1" id="KW-0067">ATP-binding</keyword>
<dbReference type="PROSITE" id="PS50011">
    <property type="entry name" value="PROTEIN_KINASE_DOM"/>
    <property type="match status" value="1"/>
</dbReference>
<keyword evidence="4" id="KW-1185">Reference proteome</keyword>
<dbReference type="OMA" id="ISTHRYQ"/>
<dbReference type="PROSITE" id="PS00107">
    <property type="entry name" value="PROTEIN_KINASE_ATP"/>
    <property type="match status" value="1"/>
</dbReference>
<dbReference type="PANTHER" id="PTHR47987">
    <property type="entry name" value="OS08G0249100 PROTEIN"/>
    <property type="match status" value="1"/>
</dbReference>
<comment type="caution">
    <text evidence="3">The sequence shown here is derived from an EMBL/GenBank/DDBJ whole genome shotgun (WGS) entry which is preliminary data.</text>
</comment>
<name>A0A0K9PVG8_ZOSMR</name>
<dbReference type="InterPro" id="IPR046958">
    <property type="entry name" value="RBK1/2/STUNTED"/>
</dbReference>
<dbReference type="GO" id="GO:0005524">
    <property type="term" value="F:ATP binding"/>
    <property type="evidence" value="ECO:0007669"/>
    <property type="project" value="UniProtKB-UniRule"/>
</dbReference>
<sequence length="260" mass="29597">MGHLRFKNTTFNRLFRNRRKQQVASDNYSQPSSLHNARPSWKCFSYQQIYIATNGFHRDNLVGRGGYAEVFKGVLLMEQTGEMKTVAVKRLVTASTSMEVEQKEKEFLSELGTIGHVRHPNISTLLGCCIHNEGLHLIFEFSFNGSVSSHLHDDKLAPAMTWNVRYKIVIGTAVGLAYLHKGCQRRIIHRDIKGPTSSSRKISTHRYQTLGLQHGCPTIGLIAPSLPFKELLDTWRRNISCTGLLTKRSTYLPSECSYWR</sequence>
<evidence type="ECO:0000313" key="4">
    <source>
        <dbReference type="Proteomes" id="UP000036987"/>
    </source>
</evidence>
<proteinExistence type="predicted"/>
<dbReference type="PANTHER" id="PTHR47987:SF20">
    <property type="entry name" value="OS04G0654600 PROTEIN"/>
    <property type="match status" value="1"/>
</dbReference>
<dbReference type="Gene3D" id="3.30.200.20">
    <property type="entry name" value="Phosphorylase Kinase, domain 1"/>
    <property type="match status" value="1"/>
</dbReference>
<evidence type="ECO:0000313" key="3">
    <source>
        <dbReference type="EMBL" id="KMZ72237.1"/>
    </source>
</evidence>
<reference evidence="4" key="1">
    <citation type="journal article" date="2016" name="Nature">
        <title>The genome of the seagrass Zostera marina reveals angiosperm adaptation to the sea.</title>
        <authorList>
            <person name="Olsen J.L."/>
            <person name="Rouze P."/>
            <person name="Verhelst B."/>
            <person name="Lin Y.-C."/>
            <person name="Bayer T."/>
            <person name="Collen J."/>
            <person name="Dattolo E."/>
            <person name="De Paoli E."/>
            <person name="Dittami S."/>
            <person name="Maumus F."/>
            <person name="Michel G."/>
            <person name="Kersting A."/>
            <person name="Lauritano C."/>
            <person name="Lohaus R."/>
            <person name="Toepel M."/>
            <person name="Tonon T."/>
            <person name="Vanneste K."/>
            <person name="Amirebrahimi M."/>
            <person name="Brakel J."/>
            <person name="Bostroem C."/>
            <person name="Chovatia M."/>
            <person name="Grimwood J."/>
            <person name="Jenkins J.W."/>
            <person name="Jueterbock A."/>
            <person name="Mraz A."/>
            <person name="Stam W.T."/>
            <person name="Tice H."/>
            <person name="Bornberg-Bauer E."/>
            <person name="Green P.J."/>
            <person name="Pearson G.A."/>
            <person name="Procaccini G."/>
            <person name="Duarte C.M."/>
            <person name="Schmutz J."/>
            <person name="Reusch T.B.H."/>
            <person name="Van de Peer Y."/>
        </authorList>
    </citation>
    <scope>NUCLEOTIDE SEQUENCE [LARGE SCALE GENOMIC DNA]</scope>
    <source>
        <strain evidence="4">cv. Finnish</strain>
    </source>
</reference>
<dbReference type="STRING" id="29655.A0A0K9PVG8"/>
<protein>
    <recommendedName>
        <fullName evidence="2">Protein kinase domain-containing protein</fullName>
    </recommendedName>
</protein>
<dbReference type="Pfam" id="PF07714">
    <property type="entry name" value="PK_Tyr_Ser-Thr"/>
    <property type="match status" value="1"/>
</dbReference>
<dbReference type="InterPro" id="IPR001245">
    <property type="entry name" value="Ser-Thr/Tyr_kinase_cat_dom"/>
</dbReference>
<dbReference type="EMBL" id="LFYR01000642">
    <property type="protein sequence ID" value="KMZ72237.1"/>
    <property type="molecule type" value="Genomic_DNA"/>
</dbReference>
<dbReference type="SUPFAM" id="SSF56112">
    <property type="entry name" value="Protein kinase-like (PK-like)"/>
    <property type="match status" value="1"/>
</dbReference>
<accession>A0A0K9PVG8</accession>
<dbReference type="InterPro" id="IPR017441">
    <property type="entry name" value="Protein_kinase_ATP_BS"/>
</dbReference>
<gene>
    <name evidence="3" type="ORF">ZOSMA_169G00290</name>
</gene>
<dbReference type="Proteomes" id="UP000036987">
    <property type="component" value="Unassembled WGS sequence"/>
</dbReference>
<evidence type="ECO:0000256" key="1">
    <source>
        <dbReference type="PROSITE-ProRule" id="PRU10141"/>
    </source>
</evidence>
<dbReference type="InterPro" id="IPR011009">
    <property type="entry name" value="Kinase-like_dom_sf"/>
</dbReference>